<keyword evidence="2" id="KW-1185">Reference proteome</keyword>
<dbReference type="EMBL" id="VHLG01000012">
    <property type="protein sequence ID" value="TPW28582.1"/>
    <property type="molecule type" value="Genomic_DNA"/>
</dbReference>
<dbReference type="OrthoDB" id="8455660at2"/>
<proteinExistence type="predicted"/>
<reference evidence="1 2" key="1">
    <citation type="submission" date="2019-06" db="EMBL/GenBank/DDBJ databases">
        <authorList>
            <person name="Li M."/>
        </authorList>
    </citation>
    <scope>NUCLEOTIDE SEQUENCE [LARGE SCALE GENOMIC DNA]</scope>
    <source>
        <strain evidence="1 2">BGMRC2036</strain>
    </source>
</reference>
<comment type="caution">
    <text evidence="1">The sequence shown here is derived from an EMBL/GenBank/DDBJ whole genome shotgun (WGS) entry which is preliminary data.</text>
</comment>
<dbReference type="Proteomes" id="UP000318801">
    <property type="component" value="Unassembled WGS sequence"/>
</dbReference>
<sequence>MTTLPHNRKQRASPATVRSYLKVAREAGLTVDKMCIDGGKVEIHFADLESPRSPIDDGDLEKW</sequence>
<organism evidence="1 2">
    <name type="scientific">Martelella alba</name>
    <dbReference type="NCBI Taxonomy" id="2590451"/>
    <lineage>
        <taxon>Bacteria</taxon>
        <taxon>Pseudomonadati</taxon>
        <taxon>Pseudomonadota</taxon>
        <taxon>Alphaproteobacteria</taxon>
        <taxon>Hyphomicrobiales</taxon>
        <taxon>Aurantimonadaceae</taxon>
        <taxon>Martelella</taxon>
    </lineage>
</organism>
<dbReference type="RefSeq" id="WP_141150300.1">
    <property type="nucleotide sequence ID" value="NZ_VHLG01000012.1"/>
</dbReference>
<protein>
    <submittedName>
        <fullName evidence="1">Uncharacterized protein</fullName>
    </submittedName>
</protein>
<dbReference type="AlphaFoldDB" id="A0A506U2J0"/>
<accession>A0A506U2J0</accession>
<gene>
    <name evidence="1" type="ORF">FJU08_17415</name>
</gene>
<evidence type="ECO:0000313" key="1">
    <source>
        <dbReference type="EMBL" id="TPW28582.1"/>
    </source>
</evidence>
<name>A0A506U2J0_9HYPH</name>
<evidence type="ECO:0000313" key="2">
    <source>
        <dbReference type="Proteomes" id="UP000318801"/>
    </source>
</evidence>